<evidence type="ECO:0000256" key="1">
    <source>
        <dbReference type="SAM" id="MobiDB-lite"/>
    </source>
</evidence>
<evidence type="ECO:0000313" key="3">
    <source>
        <dbReference type="Proteomes" id="UP000002669"/>
    </source>
</evidence>
<dbReference type="AlphaFoldDB" id="E4UXJ9"/>
<name>E4UXJ9_ARTGP</name>
<dbReference type="Proteomes" id="UP000002669">
    <property type="component" value="Unassembled WGS sequence"/>
</dbReference>
<protein>
    <submittedName>
        <fullName evidence="2">Uncharacterized protein</fullName>
    </submittedName>
</protein>
<gene>
    <name evidence="2" type="ORF">MGYG_05732</name>
</gene>
<accession>E4UXJ9</accession>
<dbReference type="VEuPathDB" id="FungiDB:MGYG_05732"/>
<proteinExistence type="predicted"/>
<keyword evidence="3" id="KW-1185">Reference proteome</keyword>
<dbReference type="GeneID" id="10028423"/>
<organism evidence="3">
    <name type="scientific">Arthroderma gypseum (strain ATCC MYA-4604 / CBS 118893)</name>
    <name type="common">Microsporum gypseum</name>
    <dbReference type="NCBI Taxonomy" id="535722"/>
    <lineage>
        <taxon>Eukaryota</taxon>
        <taxon>Fungi</taxon>
        <taxon>Dikarya</taxon>
        <taxon>Ascomycota</taxon>
        <taxon>Pezizomycotina</taxon>
        <taxon>Eurotiomycetes</taxon>
        <taxon>Eurotiomycetidae</taxon>
        <taxon>Onygenales</taxon>
        <taxon>Arthrodermataceae</taxon>
        <taxon>Nannizzia</taxon>
    </lineage>
</organism>
<reference evidence="3" key="1">
    <citation type="journal article" date="2012" name="MBio">
        <title>Comparative genome analysis of Trichophyton rubrum and related dermatophytes reveals candidate genes involved in infection.</title>
        <authorList>
            <person name="Martinez D.A."/>
            <person name="Oliver B.G."/>
            <person name="Graeser Y."/>
            <person name="Goldberg J.M."/>
            <person name="Li W."/>
            <person name="Martinez-Rossi N.M."/>
            <person name="Monod M."/>
            <person name="Shelest E."/>
            <person name="Barton R.C."/>
            <person name="Birch E."/>
            <person name="Brakhage A.A."/>
            <person name="Chen Z."/>
            <person name="Gurr S.J."/>
            <person name="Heiman D."/>
            <person name="Heitman J."/>
            <person name="Kosti I."/>
            <person name="Rossi A."/>
            <person name="Saif S."/>
            <person name="Samalova M."/>
            <person name="Saunders C.W."/>
            <person name="Shea T."/>
            <person name="Summerbell R.C."/>
            <person name="Xu J."/>
            <person name="Young S."/>
            <person name="Zeng Q."/>
            <person name="Birren B.W."/>
            <person name="Cuomo C.A."/>
            <person name="White T.C."/>
        </authorList>
    </citation>
    <scope>NUCLEOTIDE SEQUENCE [LARGE SCALE GENOMIC DNA]</scope>
    <source>
        <strain evidence="3">ATCC MYA-4604 / CBS 118893</strain>
    </source>
</reference>
<sequence>MSSYIDLIRLNGTFMPGPVSKPPPRLKQSGRDTPSMSSTRAQAGSLRDDAYPHDGNTTATKQDSTTCKYNNDKDIAQDLQGIGSWMDDHSLQ</sequence>
<dbReference type="RefSeq" id="XP_003173144.1">
    <property type="nucleotide sequence ID" value="XM_003173096.1"/>
</dbReference>
<dbReference type="eggNOG" id="ENOG502RQXR">
    <property type="taxonomic scope" value="Eukaryota"/>
</dbReference>
<evidence type="ECO:0000313" key="2">
    <source>
        <dbReference type="EMBL" id="EFR02733.1"/>
    </source>
</evidence>
<dbReference type="EMBL" id="DS989825">
    <property type="protein sequence ID" value="EFR02733.1"/>
    <property type="molecule type" value="Genomic_DNA"/>
</dbReference>
<dbReference type="HOGENOM" id="CLU_2470674_0_0_1"/>
<feature type="compositionally biased region" description="Polar residues" evidence="1">
    <location>
        <begin position="55"/>
        <end position="69"/>
    </location>
</feature>
<feature type="compositionally biased region" description="Polar residues" evidence="1">
    <location>
        <begin position="31"/>
        <end position="42"/>
    </location>
</feature>
<feature type="region of interest" description="Disordered" evidence="1">
    <location>
        <begin position="12"/>
        <end position="69"/>
    </location>
</feature>
<dbReference type="InParanoid" id="E4UXJ9"/>
<dbReference type="OMA" id="TPRYKNM"/>